<evidence type="ECO:0000313" key="2">
    <source>
        <dbReference type="EMBL" id="MFJ5446586.1"/>
    </source>
</evidence>
<gene>
    <name evidence="2" type="ORF">ACIKP9_10145</name>
</gene>
<dbReference type="Pfam" id="PF03929">
    <property type="entry name" value="PepSY_TM"/>
    <property type="match status" value="1"/>
</dbReference>
<dbReference type="EMBL" id="JBIWXY010000002">
    <property type="protein sequence ID" value="MFJ5446586.1"/>
    <property type="molecule type" value="Genomic_DNA"/>
</dbReference>
<feature type="transmembrane region" description="Helical" evidence="1">
    <location>
        <begin position="335"/>
        <end position="356"/>
    </location>
</feature>
<comment type="caution">
    <text evidence="2">The sequence shown here is derived from an EMBL/GenBank/DDBJ whole genome shotgun (WGS) entry which is preliminary data.</text>
</comment>
<dbReference type="PANTHER" id="PTHR34219">
    <property type="entry name" value="IRON-REGULATED INNER MEMBRANE PROTEIN-RELATED"/>
    <property type="match status" value="1"/>
</dbReference>
<accession>A0ABW8GME6</accession>
<keyword evidence="1" id="KW-0472">Membrane</keyword>
<dbReference type="RefSeq" id="WP_400882211.1">
    <property type="nucleotide sequence ID" value="NZ_JBIWXY010000002.1"/>
</dbReference>
<keyword evidence="1" id="KW-0812">Transmembrane</keyword>
<feature type="transmembrane region" description="Helical" evidence="1">
    <location>
        <begin position="143"/>
        <end position="168"/>
    </location>
</feature>
<protein>
    <submittedName>
        <fullName evidence="2">PepSY-associated TM helix domain-containing protein</fullName>
    </submittedName>
</protein>
<feature type="transmembrane region" description="Helical" evidence="1">
    <location>
        <begin position="189"/>
        <end position="221"/>
    </location>
</feature>
<keyword evidence="1" id="KW-1133">Transmembrane helix</keyword>
<proteinExistence type="predicted"/>
<sequence>MSIRKWYLVHKWTSLICTAFLLMLCITGLPLIFHEEIEHLSGVVEAPPMPEDTPYASLDKVAEAAHKQRPGDVIRFMFWEQDEHPHVTLVSMAESMDAPPDAGKVVLIDSRTAKVLDEPPPDRGFMYVMLKLHVDMFAGLPGMLFLGFMGLLFAVAIVSGIVLYHPFMRRLDFGTIRREKQARLKWLDVHNLLGVATLVWALVVGLTGTINTLSQIVIFIWQSDQMAEMIAPYKGLPAPKNLGSLQASMETAQQAIPDMHPSFVAFPGSMFSSPHHYTVFMKGNTPVTSRLLKPALVDAQTTKLTDAREVPWYVKTLLLSQPLHFGDYGGLPLKIIWTLLDLITIVVLGSGLYLWLQRRKQTDKRISELEQKHAAMAGGKP</sequence>
<dbReference type="Proteomes" id="UP001617669">
    <property type="component" value="Unassembled WGS sequence"/>
</dbReference>
<evidence type="ECO:0000256" key="1">
    <source>
        <dbReference type="SAM" id="Phobius"/>
    </source>
</evidence>
<keyword evidence="3" id="KW-1185">Reference proteome</keyword>
<dbReference type="InterPro" id="IPR005625">
    <property type="entry name" value="PepSY-ass_TM"/>
</dbReference>
<organism evidence="2 3">
    <name type="scientific">Methylobacillus methanolivorans</name>
    <dbReference type="NCBI Taxonomy" id="1848927"/>
    <lineage>
        <taxon>Bacteria</taxon>
        <taxon>Pseudomonadati</taxon>
        <taxon>Pseudomonadota</taxon>
        <taxon>Betaproteobacteria</taxon>
        <taxon>Nitrosomonadales</taxon>
        <taxon>Methylophilaceae</taxon>
        <taxon>Methylobacillus</taxon>
    </lineage>
</organism>
<dbReference type="PANTHER" id="PTHR34219:SF3">
    <property type="entry name" value="BLL7967 PROTEIN"/>
    <property type="match status" value="1"/>
</dbReference>
<feature type="transmembrane region" description="Helical" evidence="1">
    <location>
        <begin position="12"/>
        <end position="33"/>
    </location>
</feature>
<name>A0ABW8GME6_9PROT</name>
<reference evidence="2 3" key="1">
    <citation type="submission" date="2024-11" db="EMBL/GenBank/DDBJ databases">
        <authorList>
            <person name="Kaparullina E.N."/>
            <person name="Delegan Y.A."/>
            <person name="Doronina N.V."/>
        </authorList>
    </citation>
    <scope>NUCLEOTIDE SEQUENCE [LARGE SCALE GENOMIC DNA]</scope>
    <source>
        <strain evidence="2 3">7sh_L</strain>
    </source>
</reference>
<evidence type="ECO:0000313" key="3">
    <source>
        <dbReference type="Proteomes" id="UP001617669"/>
    </source>
</evidence>